<keyword evidence="10" id="KW-1185">Reference proteome</keyword>
<dbReference type="InterPro" id="IPR001394">
    <property type="entry name" value="Peptidase_C19_UCH"/>
</dbReference>
<dbReference type="Pfam" id="PF00443">
    <property type="entry name" value="UCH"/>
    <property type="match status" value="1"/>
</dbReference>
<comment type="similarity">
    <text evidence="6">Belongs to the peptidase C19 family.</text>
</comment>
<keyword evidence="5 6" id="KW-0788">Thiol protease</keyword>
<sequence length="594" mass="68270">MHFGEYSTEDWSQVLTTENGGSSQESPQLNTQSSRNRNSNVVENSAKLQTNKEFAGSSVFSKEDRSSKSSVRAGFSYNDRSTHSTRTWNALHRLLKMLDDAETDNQFNEKTVFQAAESQGIDKESCIYYVPRGIINRGNTCFISAVLQALLAVDSFRLLFLYLLNIIRGATEEDIISWQDFSFQFPLVQKLCRVIEQCMLEGSNSKTSGENSANVQVLATKWYSRKESAQAMMSRISKSPISIEDWFQWRRSDFLPTQPDVLSWVNNDTRKGSDRKNSPQEINSSFVSPRLNSFLSFIFGGNQEDSQEFLIHILNELHEEIRTLRKYLEEHLLSSSELQTDGDSEYPKSGIEHHLSNLSFCRDNDSDDGFWEEVGRKGKSAIIRPFQFQSSWISFIFGGILRSELHRIGSKSSVSREPFLFLELDIQSPHVHNLYDALRLYIEPESLDDVFSETTKQKVQARKQVTIERLPRVFILQLKRFTLRNGDEVYRKLGKHIDFPVDLCLPSMLLTFSHSYTKPQNRSYSLAAVVTHLGRELVGGHYICDIRWRVPLKSGQREETVWLNCDDSSISCISEKTVLNRQAYLLFYVKKDES</sequence>
<feature type="domain" description="USP" evidence="8">
    <location>
        <begin position="132"/>
        <end position="591"/>
    </location>
</feature>
<accession>M2XIG5</accession>
<evidence type="ECO:0000313" key="10">
    <source>
        <dbReference type="Proteomes" id="UP000030680"/>
    </source>
</evidence>
<dbReference type="GeneID" id="17088631"/>
<dbReference type="GO" id="GO:0005634">
    <property type="term" value="C:nucleus"/>
    <property type="evidence" value="ECO:0007669"/>
    <property type="project" value="TreeGrafter"/>
</dbReference>
<dbReference type="InterPro" id="IPR050164">
    <property type="entry name" value="Peptidase_C19"/>
</dbReference>
<comment type="catalytic activity">
    <reaction evidence="1 6">
        <text>Thiol-dependent hydrolysis of ester, thioester, amide, peptide and isopeptide bonds formed by the C-terminal Gly of ubiquitin (a 76-residue protein attached to proteins as an intracellular targeting signal).</text>
        <dbReference type="EC" id="3.4.19.12"/>
    </reaction>
</comment>
<dbReference type="GO" id="GO:0006508">
    <property type="term" value="P:proteolysis"/>
    <property type="evidence" value="ECO:0007669"/>
    <property type="project" value="UniProtKB-KW"/>
</dbReference>
<dbReference type="GO" id="GO:0004843">
    <property type="term" value="F:cysteine-type deubiquitinase activity"/>
    <property type="evidence" value="ECO:0007669"/>
    <property type="project" value="UniProtKB-UniRule"/>
</dbReference>
<evidence type="ECO:0000256" key="4">
    <source>
        <dbReference type="ARBA" id="ARBA00022801"/>
    </source>
</evidence>
<dbReference type="Gramene" id="EME29867">
    <property type="protein sequence ID" value="EME29867"/>
    <property type="gene ID" value="Gasu_28620"/>
</dbReference>
<dbReference type="EMBL" id="KB454505">
    <property type="protein sequence ID" value="EME29867.1"/>
    <property type="molecule type" value="Genomic_DNA"/>
</dbReference>
<organism evidence="9 10">
    <name type="scientific">Galdieria sulphuraria</name>
    <name type="common">Red alga</name>
    <dbReference type="NCBI Taxonomy" id="130081"/>
    <lineage>
        <taxon>Eukaryota</taxon>
        <taxon>Rhodophyta</taxon>
        <taxon>Bangiophyceae</taxon>
        <taxon>Galdieriales</taxon>
        <taxon>Galdieriaceae</taxon>
        <taxon>Galdieria</taxon>
    </lineage>
</organism>
<dbReference type="OMA" id="HEDAHEF"/>
<feature type="region of interest" description="Disordered" evidence="7">
    <location>
        <begin position="265"/>
        <end position="284"/>
    </location>
</feature>
<dbReference type="EC" id="3.4.19.12" evidence="6"/>
<keyword evidence="3 6" id="KW-0833">Ubl conjugation pathway</keyword>
<gene>
    <name evidence="9" type="ORF">Gasu_28620</name>
</gene>
<dbReference type="InterPro" id="IPR028889">
    <property type="entry name" value="USP"/>
</dbReference>
<keyword evidence="2 6" id="KW-0645">Protease</keyword>
<evidence type="ECO:0000256" key="2">
    <source>
        <dbReference type="ARBA" id="ARBA00022670"/>
    </source>
</evidence>
<reference evidence="10" key="1">
    <citation type="journal article" date="2013" name="Science">
        <title>Gene transfer from bacteria and archaea facilitated evolution of an extremophilic eukaryote.</title>
        <authorList>
            <person name="Schonknecht G."/>
            <person name="Chen W.H."/>
            <person name="Ternes C.M."/>
            <person name="Barbier G.G."/>
            <person name="Shrestha R.P."/>
            <person name="Stanke M."/>
            <person name="Brautigam A."/>
            <person name="Baker B.J."/>
            <person name="Banfield J.F."/>
            <person name="Garavito R.M."/>
            <person name="Carr K."/>
            <person name="Wilkerson C."/>
            <person name="Rensing S.A."/>
            <person name="Gagneul D."/>
            <person name="Dickenson N.E."/>
            <person name="Oesterhelt C."/>
            <person name="Lercher M.J."/>
            <person name="Weber A.P."/>
        </authorList>
    </citation>
    <scope>NUCLEOTIDE SEQUENCE [LARGE SCALE GENOMIC DNA]</scope>
    <source>
        <strain evidence="10">074W</strain>
    </source>
</reference>
<dbReference type="OrthoDB" id="429671at2759"/>
<dbReference type="PROSITE" id="PS00973">
    <property type="entry name" value="USP_2"/>
    <property type="match status" value="1"/>
</dbReference>
<feature type="region of interest" description="Disordered" evidence="7">
    <location>
        <begin position="1"/>
        <end position="48"/>
    </location>
</feature>
<dbReference type="InterPro" id="IPR018200">
    <property type="entry name" value="USP_CS"/>
</dbReference>
<dbReference type="Proteomes" id="UP000030680">
    <property type="component" value="Unassembled WGS sequence"/>
</dbReference>
<keyword evidence="4 6" id="KW-0378">Hydrolase</keyword>
<dbReference type="PANTHER" id="PTHR24006:SF687">
    <property type="entry name" value="UBIQUITIN CARBOXYL-TERMINAL HYDROLASE 10"/>
    <property type="match status" value="1"/>
</dbReference>
<evidence type="ECO:0000256" key="5">
    <source>
        <dbReference type="ARBA" id="ARBA00022807"/>
    </source>
</evidence>
<dbReference type="Gene3D" id="3.90.70.10">
    <property type="entry name" value="Cysteine proteinases"/>
    <property type="match status" value="1"/>
</dbReference>
<dbReference type="PROSITE" id="PS50235">
    <property type="entry name" value="USP_3"/>
    <property type="match status" value="1"/>
</dbReference>
<name>M2XIG5_GALSU</name>
<evidence type="ECO:0000313" key="9">
    <source>
        <dbReference type="EMBL" id="EME29867.1"/>
    </source>
</evidence>
<evidence type="ECO:0000256" key="7">
    <source>
        <dbReference type="SAM" id="MobiDB-lite"/>
    </source>
</evidence>
<evidence type="ECO:0000256" key="6">
    <source>
        <dbReference type="RuleBase" id="RU366025"/>
    </source>
</evidence>
<dbReference type="GO" id="GO:0005829">
    <property type="term" value="C:cytosol"/>
    <property type="evidence" value="ECO:0007669"/>
    <property type="project" value="TreeGrafter"/>
</dbReference>
<dbReference type="KEGG" id="gsl:Gasu_28620"/>
<feature type="compositionally biased region" description="Basic and acidic residues" evidence="7">
    <location>
        <begin position="268"/>
        <end position="278"/>
    </location>
</feature>
<evidence type="ECO:0000256" key="3">
    <source>
        <dbReference type="ARBA" id="ARBA00022786"/>
    </source>
</evidence>
<proteinExistence type="inferred from homology"/>
<dbReference type="SUPFAM" id="SSF54001">
    <property type="entry name" value="Cysteine proteinases"/>
    <property type="match status" value="1"/>
</dbReference>
<dbReference type="CDD" id="cd02257">
    <property type="entry name" value="Peptidase_C19"/>
    <property type="match status" value="1"/>
</dbReference>
<evidence type="ECO:0000256" key="1">
    <source>
        <dbReference type="ARBA" id="ARBA00000707"/>
    </source>
</evidence>
<feature type="compositionally biased region" description="Polar residues" evidence="7">
    <location>
        <begin position="9"/>
        <end position="32"/>
    </location>
</feature>
<dbReference type="PROSITE" id="PS00972">
    <property type="entry name" value="USP_1"/>
    <property type="match status" value="1"/>
</dbReference>
<protein>
    <recommendedName>
        <fullName evidence="6">Ubiquitin carboxyl-terminal hydrolase</fullName>
        <ecNumber evidence="6">3.4.19.12</ecNumber>
    </recommendedName>
</protein>
<dbReference type="AlphaFoldDB" id="M2XIG5"/>
<dbReference type="GO" id="GO:0016579">
    <property type="term" value="P:protein deubiquitination"/>
    <property type="evidence" value="ECO:0007669"/>
    <property type="project" value="InterPro"/>
</dbReference>
<evidence type="ECO:0000259" key="8">
    <source>
        <dbReference type="PROSITE" id="PS50235"/>
    </source>
</evidence>
<dbReference type="InterPro" id="IPR038765">
    <property type="entry name" value="Papain-like_cys_pep_sf"/>
</dbReference>
<dbReference type="RefSeq" id="XP_005706387.1">
    <property type="nucleotide sequence ID" value="XM_005706330.1"/>
</dbReference>
<dbReference type="eggNOG" id="KOG1871">
    <property type="taxonomic scope" value="Eukaryota"/>
</dbReference>
<dbReference type="STRING" id="130081.M2XIG5"/>
<dbReference type="PANTHER" id="PTHR24006">
    <property type="entry name" value="UBIQUITIN CARBOXYL-TERMINAL HYDROLASE"/>
    <property type="match status" value="1"/>
</dbReference>
<feature type="compositionally biased region" description="Low complexity" evidence="7">
    <location>
        <begin position="33"/>
        <end position="45"/>
    </location>
</feature>